<evidence type="ECO:0000256" key="15">
    <source>
        <dbReference type="RuleBase" id="RU366005"/>
    </source>
</evidence>
<organism evidence="18 19">
    <name type="scientific">[Candida] arabinofermentans NRRL YB-2248</name>
    <dbReference type="NCBI Taxonomy" id="983967"/>
    <lineage>
        <taxon>Eukaryota</taxon>
        <taxon>Fungi</taxon>
        <taxon>Dikarya</taxon>
        <taxon>Ascomycota</taxon>
        <taxon>Saccharomycotina</taxon>
        <taxon>Pichiomycetes</taxon>
        <taxon>Pichiales</taxon>
        <taxon>Pichiaceae</taxon>
        <taxon>Ogataea</taxon>
        <taxon>Ogataea/Candida clade</taxon>
    </lineage>
</organism>
<dbReference type="CDD" id="cd07343">
    <property type="entry name" value="M48A_Zmpste24p_like"/>
    <property type="match status" value="1"/>
</dbReference>
<comment type="catalytic activity">
    <reaction evidence="11 15">
        <text>Hydrolyzes the peptide bond -P2-(S-farnesyl or geranylgeranyl)C-P1'-P2'-P3'-COOH where P1' and P2' are amino acids with aliphatic side chains and P3' is any C-terminal residue.</text>
        <dbReference type="EC" id="3.4.24.84"/>
    </reaction>
</comment>
<accession>A0A1E4T532</accession>
<keyword evidence="19" id="KW-1185">Reference proteome</keyword>
<dbReference type="InterPro" id="IPR032456">
    <property type="entry name" value="Peptidase_M48_N"/>
</dbReference>
<keyword evidence="3 15" id="KW-0812">Transmembrane</keyword>
<dbReference type="GO" id="GO:0004222">
    <property type="term" value="F:metalloendopeptidase activity"/>
    <property type="evidence" value="ECO:0007669"/>
    <property type="project" value="UniProtKB-UniRule"/>
</dbReference>
<dbReference type="GO" id="GO:0005789">
    <property type="term" value="C:endoplasmic reticulum membrane"/>
    <property type="evidence" value="ECO:0007669"/>
    <property type="project" value="UniProtKB-SubCell"/>
</dbReference>
<reference evidence="19" key="1">
    <citation type="submission" date="2016-04" db="EMBL/GenBank/DDBJ databases">
        <title>Comparative genomics of biotechnologically important yeasts.</title>
        <authorList>
            <consortium name="DOE Joint Genome Institute"/>
            <person name="Riley R."/>
            <person name="Haridas S."/>
            <person name="Wolfe K.H."/>
            <person name="Lopes M.R."/>
            <person name="Hittinger C.T."/>
            <person name="Goker M."/>
            <person name="Salamov A."/>
            <person name="Wisecaver J."/>
            <person name="Long T.M."/>
            <person name="Aerts A.L."/>
            <person name="Barry K."/>
            <person name="Choi C."/>
            <person name="Clum A."/>
            <person name="Coughlan A.Y."/>
            <person name="Deshpande S."/>
            <person name="Douglass A.P."/>
            <person name="Hanson S.J."/>
            <person name="Klenk H.-P."/>
            <person name="Labutti K."/>
            <person name="Lapidus A."/>
            <person name="Lindquist E."/>
            <person name="Lipzen A."/>
            <person name="Meier-Kolthoff J.P."/>
            <person name="Ohm R.A."/>
            <person name="Otillar R.P."/>
            <person name="Pangilinan J."/>
            <person name="Peng Y."/>
            <person name="Rokas A."/>
            <person name="Rosa C.A."/>
            <person name="Scheuner C."/>
            <person name="Sibirny A.A."/>
            <person name="Slot J.C."/>
            <person name="Stielow J.B."/>
            <person name="Sun H."/>
            <person name="Kurtzman C.P."/>
            <person name="Blackwell M."/>
            <person name="Grigoriev I.V."/>
            <person name="Jeffries T.W."/>
        </authorList>
    </citation>
    <scope>NUCLEOTIDE SEQUENCE [LARGE SCALE GENOMIC DNA]</scope>
    <source>
        <strain evidence="19">NRRL YB-2248</strain>
    </source>
</reference>
<comment type="subcellular location">
    <subcellularLocation>
        <location evidence="1 15">Endoplasmic reticulum membrane</location>
        <topology evidence="1 15">Multi-pass membrane protein</topology>
    </subcellularLocation>
</comment>
<keyword evidence="10 15" id="KW-0472">Membrane</keyword>
<dbReference type="GO" id="GO:0046872">
    <property type="term" value="F:metal ion binding"/>
    <property type="evidence" value="ECO:0007669"/>
    <property type="project" value="UniProtKB-UniRule"/>
</dbReference>
<evidence type="ECO:0000259" key="16">
    <source>
        <dbReference type="Pfam" id="PF01435"/>
    </source>
</evidence>
<evidence type="ECO:0000256" key="7">
    <source>
        <dbReference type="ARBA" id="ARBA00022833"/>
    </source>
</evidence>
<dbReference type="PANTHER" id="PTHR10120">
    <property type="entry name" value="CAAX PRENYL PROTEASE 1"/>
    <property type="match status" value="1"/>
</dbReference>
<evidence type="ECO:0000256" key="10">
    <source>
        <dbReference type="ARBA" id="ARBA00023136"/>
    </source>
</evidence>
<name>A0A1E4T532_9ASCO</name>
<keyword evidence="7 14" id="KW-0862">Zinc</keyword>
<evidence type="ECO:0000256" key="5">
    <source>
        <dbReference type="ARBA" id="ARBA00022801"/>
    </source>
</evidence>
<gene>
    <name evidence="18" type="ORF">CANARDRAFT_27215</name>
</gene>
<dbReference type="GO" id="GO:0071586">
    <property type="term" value="P:CAAX-box protein processing"/>
    <property type="evidence" value="ECO:0007669"/>
    <property type="project" value="UniProtKB-UniRule"/>
</dbReference>
<protein>
    <recommendedName>
        <fullName evidence="15">CAAX prenyl protease</fullName>
        <ecNumber evidence="15">3.4.24.84</ecNumber>
    </recommendedName>
</protein>
<evidence type="ECO:0000256" key="9">
    <source>
        <dbReference type="ARBA" id="ARBA00023049"/>
    </source>
</evidence>
<keyword evidence="8 15" id="KW-1133">Transmembrane helix</keyword>
<comment type="cofactor">
    <cofactor evidence="14 15">
        <name>Zn(2+)</name>
        <dbReference type="ChEBI" id="CHEBI:29105"/>
    </cofactor>
    <text evidence="14 15">Binds 1 zinc ion per subunit.</text>
</comment>
<dbReference type="InterPro" id="IPR027057">
    <property type="entry name" value="CAXX_Prtase_1"/>
</dbReference>
<feature type="active site" evidence="13">
    <location>
        <position position="307"/>
    </location>
</feature>
<dbReference type="AlphaFoldDB" id="A0A1E4T532"/>
<comment type="similarity">
    <text evidence="12 15">Belongs to the peptidase M48A family.</text>
</comment>
<proteinExistence type="inferred from homology"/>
<feature type="binding site" evidence="14">
    <location>
        <position position="306"/>
    </location>
    <ligand>
        <name>Zn(2+)</name>
        <dbReference type="ChEBI" id="CHEBI:29105"/>
        <note>catalytic</note>
    </ligand>
</feature>
<evidence type="ECO:0000256" key="2">
    <source>
        <dbReference type="ARBA" id="ARBA00022670"/>
    </source>
</evidence>
<evidence type="ECO:0000256" key="3">
    <source>
        <dbReference type="ARBA" id="ARBA00022692"/>
    </source>
</evidence>
<dbReference type="Proteomes" id="UP000094801">
    <property type="component" value="Unassembled WGS sequence"/>
</dbReference>
<evidence type="ECO:0000259" key="17">
    <source>
        <dbReference type="Pfam" id="PF16491"/>
    </source>
</evidence>
<evidence type="ECO:0000313" key="19">
    <source>
        <dbReference type="Proteomes" id="UP000094801"/>
    </source>
</evidence>
<keyword evidence="9 15" id="KW-0482">Metalloprotease</keyword>
<evidence type="ECO:0000256" key="12">
    <source>
        <dbReference type="ARBA" id="ARBA00060927"/>
    </source>
</evidence>
<evidence type="ECO:0000256" key="11">
    <source>
        <dbReference type="ARBA" id="ARBA00044456"/>
    </source>
</evidence>
<dbReference type="EC" id="3.4.24.84" evidence="15"/>
<feature type="binding site" evidence="14">
    <location>
        <position position="310"/>
    </location>
    <ligand>
        <name>Zn(2+)</name>
        <dbReference type="ChEBI" id="CHEBI:29105"/>
        <note>catalytic</note>
    </ligand>
</feature>
<dbReference type="FunFam" id="3.30.2010.10:FF:000002">
    <property type="entry name" value="CAAX prenyl protease"/>
    <property type="match status" value="1"/>
</dbReference>
<keyword evidence="2 15" id="KW-0645">Protease</keyword>
<keyword evidence="5 15" id="KW-0378">Hydrolase</keyword>
<evidence type="ECO:0000313" key="18">
    <source>
        <dbReference type="EMBL" id="ODV86831.1"/>
    </source>
</evidence>
<evidence type="ECO:0000256" key="4">
    <source>
        <dbReference type="ARBA" id="ARBA00022723"/>
    </source>
</evidence>
<feature type="transmembrane region" description="Helical" evidence="15">
    <location>
        <begin position="178"/>
        <end position="196"/>
    </location>
</feature>
<dbReference type="EMBL" id="KV453849">
    <property type="protein sequence ID" value="ODV86831.1"/>
    <property type="molecule type" value="Genomic_DNA"/>
</dbReference>
<feature type="domain" description="CAAX prenyl protease 1 N-terminal" evidence="17">
    <location>
        <begin position="41"/>
        <end position="232"/>
    </location>
</feature>
<evidence type="ECO:0000256" key="6">
    <source>
        <dbReference type="ARBA" id="ARBA00022824"/>
    </source>
</evidence>
<sequence>MNSLIQSASTLLDRPGFDWKTLIIGFSGASFIFESYLKLRQIQKVSKTKTIPKQLTGKIDDETVIKSSAYSLTKLKFSLLNSCYSLIQNIAFFKLDILPKLWTSASNAITPGSLLFKILPSFMSGTITKSLIFMVQMSIISVVLGLPVQYYSNFVIEEKYGFNKLTIKLWLTDMVKEFAVMCAIGGPILAGFLKIIDYFGDSFMYYLSIFLFTVQIFLILVYPKFIQPLFNKLTPLEPGELKTDIEKLASQNKFPLDKLYVIDGSKRSSHSNAYFLGLPWGSKQIVIYDTLIEKSTITEVVAVLGHEIGHWFLSHTTKLLVINQAHIFTIFTMFSAFVKNKSLFESFGFVNEHPVMVGFLLFGDILKPLDAILEFLMNLLSRRYEYEADEYAVKLGYGSELKDALIKLHKENLSSLDVDWLYSAYSHNHPHLIERLTYIDEVQAEIDSKKVD</sequence>
<keyword evidence="4 14" id="KW-0479">Metal-binding</keyword>
<feature type="binding site" evidence="14">
    <location>
        <position position="385"/>
    </location>
    <ligand>
        <name>Zn(2+)</name>
        <dbReference type="ChEBI" id="CHEBI:29105"/>
        <note>catalytic</note>
    </ligand>
</feature>
<dbReference type="Pfam" id="PF01435">
    <property type="entry name" value="Peptidase_M48"/>
    <property type="match status" value="1"/>
</dbReference>
<feature type="transmembrane region" description="Helical" evidence="15">
    <location>
        <begin position="131"/>
        <end position="151"/>
    </location>
</feature>
<dbReference type="OrthoDB" id="360839at2759"/>
<feature type="domain" description="Peptidase M48" evidence="16">
    <location>
        <begin position="236"/>
        <end position="441"/>
    </location>
</feature>
<feature type="transmembrane region" description="Helical" evidence="15">
    <location>
        <begin position="203"/>
        <end position="222"/>
    </location>
</feature>
<evidence type="ECO:0000256" key="14">
    <source>
        <dbReference type="PIRSR" id="PIRSR627057-2"/>
    </source>
</evidence>
<feature type="transmembrane region" description="Helical" evidence="15">
    <location>
        <begin position="19"/>
        <end position="37"/>
    </location>
</feature>
<dbReference type="Pfam" id="PF16491">
    <property type="entry name" value="Peptidase_M48_N"/>
    <property type="match status" value="1"/>
</dbReference>
<comment type="function">
    <text evidence="15">Proteolytically removes the C-terminal three residues of farnesylated proteins.</text>
</comment>
<dbReference type="STRING" id="983967.A0A1E4T532"/>
<evidence type="ECO:0000256" key="8">
    <source>
        <dbReference type="ARBA" id="ARBA00022989"/>
    </source>
</evidence>
<feature type="active site" description="Proton donor" evidence="13">
    <location>
        <position position="389"/>
    </location>
</feature>
<dbReference type="Gene3D" id="3.30.2010.10">
    <property type="entry name" value="Metalloproteases ('zincins'), catalytic domain"/>
    <property type="match status" value="1"/>
</dbReference>
<evidence type="ECO:0000256" key="1">
    <source>
        <dbReference type="ARBA" id="ARBA00004477"/>
    </source>
</evidence>
<evidence type="ECO:0000256" key="13">
    <source>
        <dbReference type="PIRSR" id="PIRSR627057-1"/>
    </source>
</evidence>
<keyword evidence="6 15" id="KW-0256">Endoplasmic reticulum</keyword>
<dbReference type="InterPro" id="IPR001915">
    <property type="entry name" value="Peptidase_M48"/>
</dbReference>
<comment type="caution">
    <text evidence="15">Lacks conserved residue(s) required for the propagation of feature annotation.</text>
</comment>